<gene>
    <name evidence="2" type="primary">TMEM44</name>
</gene>
<dbReference type="InterPro" id="IPR051415">
    <property type="entry name" value="LAAT-1"/>
</dbReference>
<protein>
    <submittedName>
        <fullName evidence="2">Transmembrane protein 44</fullName>
    </submittedName>
</protein>
<feature type="transmembrane region" description="Helical" evidence="1">
    <location>
        <begin position="62"/>
        <end position="81"/>
    </location>
</feature>
<dbReference type="Bgee" id="ENSMFAG00000029965">
    <property type="expression patterns" value="Expressed in bone marrow and 7 other cell types or tissues"/>
</dbReference>
<dbReference type="PANTHER" id="PTHR16201">
    <property type="entry name" value="SEVEN TRANSMEMBRANE PROTEIN 1-RELATED"/>
    <property type="match status" value="1"/>
</dbReference>
<feature type="transmembrane region" description="Helical" evidence="1">
    <location>
        <begin position="30"/>
        <end position="50"/>
    </location>
</feature>
<feature type="transmembrane region" description="Helical" evidence="1">
    <location>
        <begin position="132"/>
        <end position="155"/>
    </location>
</feature>
<dbReference type="VEuPathDB" id="HostDB:ENSMFAG00000029965"/>
<keyword evidence="1" id="KW-0812">Transmembrane</keyword>
<dbReference type="STRING" id="9541.ENSMFAP00000014036"/>
<organism evidence="2 3">
    <name type="scientific">Macaca fascicularis</name>
    <name type="common">Crab-eating macaque</name>
    <name type="synonym">Cynomolgus monkey</name>
    <dbReference type="NCBI Taxonomy" id="9541"/>
    <lineage>
        <taxon>Eukaryota</taxon>
        <taxon>Metazoa</taxon>
        <taxon>Chordata</taxon>
        <taxon>Craniata</taxon>
        <taxon>Vertebrata</taxon>
        <taxon>Euteleostomi</taxon>
        <taxon>Mammalia</taxon>
        <taxon>Eutheria</taxon>
        <taxon>Euarchontoglires</taxon>
        <taxon>Primates</taxon>
        <taxon>Haplorrhini</taxon>
        <taxon>Catarrhini</taxon>
        <taxon>Cercopithecidae</taxon>
        <taxon>Cercopithecinae</taxon>
        <taxon>Macaca</taxon>
    </lineage>
</organism>
<keyword evidence="3" id="KW-1185">Reference proteome</keyword>
<accession>A0A2K5UNQ5</accession>
<dbReference type="GeneTree" id="ENSGT00390000018718"/>
<feature type="transmembrane region" description="Helical" evidence="1">
    <location>
        <begin position="87"/>
        <end position="111"/>
    </location>
</feature>
<reference evidence="2 3" key="1">
    <citation type="submission" date="2013-03" db="EMBL/GenBank/DDBJ databases">
        <authorList>
            <person name="Warren W."/>
            <person name="Wilson R.K."/>
        </authorList>
    </citation>
    <scope>NUCLEOTIDE SEQUENCE</scope>
</reference>
<dbReference type="PANTHER" id="PTHR16201:SF53">
    <property type="entry name" value="TRANSMEMBRANE PROTEIN 44"/>
    <property type="match status" value="1"/>
</dbReference>
<evidence type="ECO:0000313" key="3">
    <source>
        <dbReference type="Proteomes" id="UP000233100"/>
    </source>
</evidence>
<keyword evidence="1" id="KW-0472">Membrane</keyword>
<dbReference type="GO" id="GO:0015174">
    <property type="term" value="F:basic amino acid transmembrane transporter activity"/>
    <property type="evidence" value="ECO:0007669"/>
    <property type="project" value="TreeGrafter"/>
</dbReference>
<keyword evidence="1" id="KW-1133">Transmembrane helix</keyword>
<reference evidence="2" key="3">
    <citation type="submission" date="2025-09" db="UniProtKB">
        <authorList>
            <consortium name="Ensembl"/>
        </authorList>
    </citation>
    <scope>IDENTIFICATION</scope>
</reference>
<evidence type="ECO:0000256" key="1">
    <source>
        <dbReference type="SAM" id="Phobius"/>
    </source>
</evidence>
<proteinExistence type="predicted"/>
<reference evidence="2" key="2">
    <citation type="submission" date="2025-08" db="UniProtKB">
        <authorList>
            <consortium name="Ensembl"/>
        </authorList>
    </citation>
    <scope>IDENTIFICATION</scope>
</reference>
<dbReference type="AlphaFoldDB" id="A0A2K5UNQ5"/>
<evidence type="ECO:0000313" key="2">
    <source>
        <dbReference type="Ensembl" id="ENSMFAP00000014036.2"/>
    </source>
</evidence>
<sequence length="428" mass="47233">MGEAPSPAPALWDWDYLDRCFARHRVCISFGLWICASSCWIAAHVLLLYLRCAKKSRQDQSALCAACCLLTSLCDTVGAVLARQLTIQVFTGAYLAAVDLVNFMFILFPVCGSKFKSNSDREARERKRRRQLRASVFALALPLSLGPCWALWVAAPKASATIRGPQRRLLASLLQENTEILGYLLGSIAAFGSWASRIPPLSRICRGKTFPSIHLWTRLLSALAGLLYASAIVAHDRQPEYLLRATPWFLTSLGRAALDLAMKKMALGFATEARESPDTQALLTCAEKEEENQENLDWVPLTTLSHCKSLRTMTAISRYMELTIEPVQQAGCSATRLPGDGQTSAGDALLQEPPSYPPVQVIRARVSSSSSSEVSSINSDLEKYWEALNSEQWDPEDVNLEGSKDKVELLGSQVHQDSVRTAHLNDDD</sequence>
<dbReference type="Proteomes" id="UP000233100">
    <property type="component" value="Chromosome 2"/>
</dbReference>
<dbReference type="Ensembl" id="ENSMFAT00000064503.2">
    <property type="protein sequence ID" value="ENSMFAP00000014036.2"/>
    <property type="gene ID" value="ENSMFAG00000029965.2"/>
</dbReference>
<name>A0A2K5UNQ5_MACFA</name>